<keyword evidence="2" id="KW-1185">Reference proteome</keyword>
<name>A0ABX9KE21_9FUSO</name>
<comment type="caution">
    <text evidence="1">The sequence shown here is derived from an EMBL/GenBank/DDBJ whole genome shotgun (WGS) entry which is preliminary data.</text>
</comment>
<dbReference type="Proteomes" id="UP000263486">
    <property type="component" value="Unassembled WGS sequence"/>
</dbReference>
<reference evidence="1 2" key="1">
    <citation type="submission" date="2018-08" db="EMBL/GenBank/DDBJ databases">
        <title>Draft genome sequence of Psychrilyobacter sp. strain SD5 isolated from Black Sea water.</title>
        <authorList>
            <person name="Yadav S."/>
            <person name="Villanueva L."/>
            <person name="Damste J.S.S."/>
        </authorList>
    </citation>
    <scope>NUCLEOTIDE SEQUENCE [LARGE SCALE GENOMIC DNA]</scope>
    <source>
        <strain evidence="1 2">SD5</strain>
    </source>
</reference>
<evidence type="ECO:0000313" key="2">
    <source>
        <dbReference type="Proteomes" id="UP000263486"/>
    </source>
</evidence>
<sequence>MLEEGNKKIFEFALKLLYSSFESFIVKCYVDINSSNENRILYFTENTFGDLGISIDSSLLHNLLKIKLVRNCYEHNEGKWNERTAKKLSEILTGNKDPNFCLKLKNSSGETTVTNVEETIKTSYNQVSNLLWAIDIFEKTYGEIQNITTL</sequence>
<dbReference type="EMBL" id="QUAJ01000030">
    <property type="protein sequence ID" value="REI39838.1"/>
    <property type="molecule type" value="Genomic_DNA"/>
</dbReference>
<gene>
    <name evidence="1" type="ORF">DYH56_13145</name>
</gene>
<accession>A0ABX9KE21</accession>
<organism evidence="1 2">
    <name type="scientific">Psychrilyobacter piezotolerans</name>
    <dbReference type="NCBI Taxonomy" id="2293438"/>
    <lineage>
        <taxon>Bacteria</taxon>
        <taxon>Fusobacteriati</taxon>
        <taxon>Fusobacteriota</taxon>
        <taxon>Fusobacteriia</taxon>
        <taxon>Fusobacteriales</taxon>
        <taxon>Fusobacteriaceae</taxon>
        <taxon>Psychrilyobacter</taxon>
    </lineage>
</organism>
<evidence type="ECO:0000313" key="1">
    <source>
        <dbReference type="EMBL" id="REI39838.1"/>
    </source>
</evidence>
<dbReference type="RefSeq" id="WP_114643340.1">
    <property type="nucleotide sequence ID" value="NZ_JAACIO010000030.1"/>
</dbReference>
<protein>
    <submittedName>
        <fullName evidence="1">Uncharacterized protein</fullName>
    </submittedName>
</protein>
<proteinExistence type="predicted"/>